<dbReference type="GO" id="GO:0000736">
    <property type="term" value="P:double-strand break repair via single-strand annealing, removal of nonhomologous ends"/>
    <property type="evidence" value="ECO:0007669"/>
    <property type="project" value="InterPro"/>
</dbReference>
<organism evidence="1 2">
    <name type="scientific">Lachancea quebecensis</name>
    <dbReference type="NCBI Taxonomy" id="1654605"/>
    <lineage>
        <taxon>Eukaryota</taxon>
        <taxon>Fungi</taxon>
        <taxon>Dikarya</taxon>
        <taxon>Ascomycota</taxon>
        <taxon>Saccharomycotina</taxon>
        <taxon>Saccharomycetes</taxon>
        <taxon>Saccharomycetales</taxon>
        <taxon>Saccharomycetaceae</taxon>
        <taxon>Lachancea</taxon>
    </lineage>
</organism>
<name>A0A0P1KMX6_9SACH</name>
<dbReference type="InterPro" id="IPR021624">
    <property type="entry name" value="Saw1"/>
</dbReference>
<evidence type="ECO:0000313" key="2">
    <source>
        <dbReference type="Proteomes" id="UP000236544"/>
    </source>
</evidence>
<dbReference type="Pfam" id="PF11561">
    <property type="entry name" value="Saw1"/>
    <property type="match status" value="1"/>
</dbReference>
<dbReference type="OrthoDB" id="4034365at2759"/>
<dbReference type="Proteomes" id="UP000236544">
    <property type="component" value="Unassembled WGS sequence"/>
</dbReference>
<keyword evidence="2" id="KW-1185">Reference proteome</keyword>
<evidence type="ECO:0000313" key="1">
    <source>
        <dbReference type="EMBL" id="CUS20788.1"/>
    </source>
</evidence>
<protein>
    <submittedName>
        <fullName evidence="1">LAQU0S01e14664g1_1</fullName>
    </submittedName>
</protein>
<dbReference type="AlphaFoldDB" id="A0A0P1KMX6"/>
<reference evidence="2" key="1">
    <citation type="submission" date="2015-10" db="EMBL/GenBank/DDBJ databases">
        <authorList>
            <person name="Devillers H."/>
        </authorList>
    </citation>
    <scope>NUCLEOTIDE SEQUENCE [LARGE SCALE GENOMIC DNA]</scope>
</reference>
<sequence>MIQVQPGVVLPIRIFINRQQVAKTIQDSNTSFETPLLPNNSIIRLKSSLIRVYLSNTDARNLCNDIKNEILLIVYELTAKDVQDEVIGKLKIGNCVDTKEALGKTGAFSFLYHSDPDRCNLTTLERTGKYQYKFRYNKNWELDIFITDLRKLARIRSVLLARMSLQGSTFPGTTVPIGDLSGTRVLRRRREEIMSKKSSADEPSILLERDEDGAMLDSAAAVSSTLTTTPPLEQADHDENKKPALKFVHSPMLNLGSCIEIHVLRRPKRIRGQLLSNTPG</sequence>
<proteinExistence type="predicted"/>
<dbReference type="EMBL" id="LN890560">
    <property type="protein sequence ID" value="CUS20788.1"/>
    <property type="molecule type" value="Genomic_DNA"/>
</dbReference>
<gene>
    <name evidence="1" type="ORF">LAQU0_S01e14664g</name>
</gene>
<accession>A0A0P1KMX6</accession>
<dbReference type="GO" id="GO:0070336">
    <property type="term" value="F:flap-structured DNA binding"/>
    <property type="evidence" value="ECO:0007669"/>
    <property type="project" value="InterPro"/>
</dbReference>